<dbReference type="EnsemblMetazoa" id="GPPI001056-RA">
    <property type="protein sequence ID" value="GPPI001056-PA"/>
    <property type="gene ID" value="GPPI001056"/>
</dbReference>
<dbReference type="EMBL" id="JXJN01000086">
    <property type="status" value="NOT_ANNOTATED_CDS"/>
    <property type="molecule type" value="Genomic_DNA"/>
</dbReference>
<evidence type="ECO:0000313" key="1">
    <source>
        <dbReference type="EnsemblMetazoa" id="GPPI001056-PA"/>
    </source>
</evidence>
<organism evidence="1 2">
    <name type="scientific">Glossina palpalis gambiensis</name>
    <dbReference type="NCBI Taxonomy" id="67801"/>
    <lineage>
        <taxon>Eukaryota</taxon>
        <taxon>Metazoa</taxon>
        <taxon>Ecdysozoa</taxon>
        <taxon>Arthropoda</taxon>
        <taxon>Hexapoda</taxon>
        <taxon>Insecta</taxon>
        <taxon>Pterygota</taxon>
        <taxon>Neoptera</taxon>
        <taxon>Endopterygota</taxon>
        <taxon>Diptera</taxon>
        <taxon>Brachycera</taxon>
        <taxon>Muscomorpha</taxon>
        <taxon>Hippoboscoidea</taxon>
        <taxon>Glossinidae</taxon>
        <taxon>Glossina</taxon>
    </lineage>
</organism>
<dbReference type="AlphaFoldDB" id="A0A1B0ALS1"/>
<proteinExistence type="predicted"/>
<name>A0A1B0ALS1_9MUSC</name>
<dbReference type="VEuPathDB" id="VectorBase:GPPI001056"/>
<dbReference type="Proteomes" id="UP000092460">
    <property type="component" value="Unassembled WGS sequence"/>
</dbReference>
<reference evidence="2" key="1">
    <citation type="submission" date="2015-01" db="EMBL/GenBank/DDBJ databases">
        <authorList>
            <person name="Aksoy S."/>
            <person name="Warren W."/>
            <person name="Wilson R.K."/>
        </authorList>
    </citation>
    <scope>NUCLEOTIDE SEQUENCE [LARGE SCALE GENOMIC DNA]</scope>
    <source>
        <strain evidence="2">IAEA</strain>
    </source>
</reference>
<keyword evidence="2" id="KW-1185">Reference proteome</keyword>
<reference evidence="1" key="2">
    <citation type="submission" date="2020-05" db="UniProtKB">
        <authorList>
            <consortium name="EnsemblMetazoa"/>
        </authorList>
    </citation>
    <scope>IDENTIFICATION</scope>
    <source>
        <strain evidence="1">IAEA</strain>
    </source>
</reference>
<protein>
    <submittedName>
        <fullName evidence="1">Uncharacterized protein</fullName>
    </submittedName>
</protein>
<sequence length="105" mass="11142">MINKKKCSVTVYDKIKILKTKFKKGLETSQEYNKKECLHKTGKKINTCKAFDNIRESLGSVSLIRIGTHIMPPGAGCSAGAAVMFCSGAKGAGFSALAWGTVAAG</sequence>
<accession>A0A1B0ALS1</accession>
<evidence type="ECO:0000313" key="2">
    <source>
        <dbReference type="Proteomes" id="UP000092460"/>
    </source>
</evidence>